<accession>A0A5D9C1Z9</accession>
<feature type="transmembrane region" description="Helical" evidence="1">
    <location>
        <begin position="6"/>
        <end position="28"/>
    </location>
</feature>
<sequence length="86" mass="8985">MIALEAFLATIGIAMILVISLSVIIAGVRSEWPMFLGAFGYHPPRIGQMPPRPDATARSITVSRDAVAPPHTQAVEPACETGSAAA</sequence>
<evidence type="ECO:0000313" key="3">
    <source>
        <dbReference type="Proteomes" id="UP000322077"/>
    </source>
</evidence>
<name>A0A5D9C1Z9_9SPHN</name>
<reference evidence="2 3" key="1">
    <citation type="submission" date="2019-08" db="EMBL/GenBank/DDBJ databases">
        <authorList>
            <person name="Wang G."/>
            <person name="Xu Z."/>
        </authorList>
    </citation>
    <scope>NUCLEOTIDE SEQUENCE [LARGE SCALE GENOMIC DNA]</scope>
    <source>
        <strain evidence="2 3">ZX</strain>
    </source>
</reference>
<evidence type="ECO:0000256" key="1">
    <source>
        <dbReference type="SAM" id="Phobius"/>
    </source>
</evidence>
<dbReference type="EMBL" id="VTOU01000003">
    <property type="protein sequence ID" value="TZG25619.1"/>
    <property type="molecule type" value="Genomic_DNA"/>
</dbReference>
<evidence type="ECO:0000313" key="2">
    <source>
        <dbReference type="EMBL" id="TZG25619.1"/>
    </source>
</evidence>
<dbReference type="RefSeq" id="WP_149522427.1">
    <property type="nucleotide sequence ID" value="NZ_VTOU01000003.1"/>
</dbReference>
<keyword evidence="3" id="KW-1185">Reference proteome</keyword>
<proteinExistence type="predicted"/>
<keyword evidence="1" id="KW-1133">Transmembrane helix</keyword>
<gene>
    <name evidence="2" type="ORF">FYJ91_11375</name>
</gene>
<dbReference type="AlphaFoldDB" id="A0A5D9C1Z9"/>
<organism evidence="2 3">
    <name type="scientific">Sphingomonas montanisoli</name>
    <dbReference type="NCBI Taxonomy" id="2606412"/>
    <lineage>
        <taxon>Bacteria</taxon>
        <taxon>Pseudomonadati</taxon>
        <taxon>Pseudomonadota</taxon>
        <taxon>Alphaproteobacteria</taxon>
        <taxon>Sphingomonadales</taxon>
        <taxon>Sphingomonadaceae</taxon>
        <taxon>Sphingomonas</taxon>
    </lineage>
</organism>
<keyword evidence="1" id="KW-0472">Membrane</keyword>
<protein>
    <submittedName>
        <fullName evidence="2">Uncharacterized protein</fullName>
    </submittedName>
</protein>
<dbReference type="Proteomes" id="UP000322077">
    <property type="component" value="Unassembled WGS sequence"/>
</dbReference>
<comment type="caution">
    <text evidence="2">The sequence shown here is derived from an EMBL/GenBank/DDBJ whole genome shotgun (WGS) entry which is preliminary data.</text>
</comment>
<keyword evidence="1" id="KW-0812">Transmembrane</keyword>